<dbReference type="PANTHER" id="PTHR25462:SF291">
    <property type="entry name" value="E3 UBIQUITIN-PROTEIN LIGASE TRIM45"/>
    <property type="match status" value="1"/>
</dbReference>
<evidence type="ECO:0000313" key="1">
    <source>
        <dbReference type="EMBL" id="CAC5414131.1"/>
    </source>
</evidence>
<keyword evidence="2" id="KW-1185">Reference proteome</keyword>
<dbReference type="SUPFAM" id="SSF101898">
    <property type="entry name" value="NHL repeat"/>
    <property type="match status" value="1"/>
</dbReference>
<gene>
    <name evidence="1" type="ORF">MCOR_46973</name>
</gene>
<dbReference type="Proteomes" id="UP000507470">
    <property type="component" value="Unassembled WGS sequence"/>
</dbReference>
<proteinExistence type="predicted"/>
<dbReference type="InterPro" id="IPR047153">
    <property type="entry name" value="TRIM45/56/19-like"/>
</dbReference>
<evidence type="ECO:0008006" key="3">
    <source>
        <dbReference type="Google" id="ProtNLM"/>
    </source>
</evidence>
<evidence type="ECO:0000313" key="2">
    <source>
        <dbReference type="Proteomes" id="UP000507470"/>
    </source>
</evidence>
<dbReference type="EMBL" id="CACVKT020008321">
    <property type="protein sequence ID" value="CAC5414131.1"/>
    <property type="molecule type" value="Genomic_DNA"/>
</dbReference>
<dbReference type="GO" id="GO:0061630">
    <property type="term" value="F:ubiquitin protein ligase activity"/>
    <property type="evidence" value="ECO:0007669"/>
    <property type="project" value="TreeGrafter"/>
</dbReference>
<protein>
    <recommendedName>
        <fullName evidence="3">B box-type domain-containing protein</fullName>
    </recommendedName>
</protein>
<reference evidence="1 2" key="1">
    <citation type="submission" date="2020-06" db="EMBL/GenBank/DDBJ databases">
        <authorList>
            <person name="Li R."/>
            <person name="Bekaert M."/>
        </authorList>
    </citation>
    <scope>NUCLEOTIDE SEQUENCE [LARGE SCALE GENOMIC DNA]</scope>
    <source>
        <strain evidence="2">wild</strain>
    </source>
</reference>
<dbReference type="SUPFAM" id="SSF57845">
    <property type="entry name" value="B-box zinc-binding domain"/>
    <property type="match status" value="1"/>
</dbReference>
<dbReference type="Gene3D" id="3.30.160.60">
    <property type="entry name" value="Classic Zinc Finger"/>
    <property type="match status" value="1"/>
</dbReference>
<accession>A0A6J8E521</accession>
<dbReference type="PANTHER" id="PTHR25462">
    <property type="entry name" value="BONUS, ISOFORM C-RELATED"/>
    <property type="match status" value="1"/>
</dbReference>
<dbReference type="OrthoDB" id="6097706at2759"/>
<sequence length="478" mass="54848">MENSQCEPCKTRDKDSTLIHWCVICEEALCFKFTEHYRVQNISHDHELLDIGMRPIHINISEQRCSKLGNLPFEFFCIDDDGLCCKECQVENHRSCQKMISVHIAYKGIKRSQSFIDAVELREHVLLTIPTITKDRHTLIESTEKEAQVIKDQIKKVKEKAISHIKYLEKILLEDLKLKKKDKIVTHAKVMINEIEDIKRMTKEKKDTFGIVEKHGSEKQTFLAVHAHKTVLTNLEERIRTITEKTTYSSIKLNPNLLKKNITSIETIETKELPTATEFIKRKKRQSQVPIVHRKELPSFIQKQAITIGKTVRGITVNEKDDLIITNVDFHVGHAVTVYGNTETLNYQTGVMYRPSQLASIPGKNIGILTSSLDAIQFVDFDNNKLMNKVSTKECENGGVAASIENIFIGTKGNILVLNLEGRYIRSIEISYKKLIPRFIVLDRTGNIYYSNSKEVCCIRIDGEHLFINHQTTKGQLE</sequence>
<organism evidence="1 2">
    <name type="scientific">Mytilus coruscus</name>
    <name type="common">Sea mussel</name>
    <dbReference type="NCBI Taxonomy" id="42192"/>
    <lineage>
        <taxon>Eukaryota</taxon>
        <taxon>Metazoa</taxon>
        <taxon>Spiralia</taxon>
        <taxon>Lophotrochozoa</taxon>
        <taxon>Mollusca</taxon>
        <taxon>Bivalvia</taxon>
        <taxon>Autobranchia</taxon>
        <taxon>Pteriomorphia</taxon>
        <taxon>Mytilida</taxon>
        <taxon>Mytiloidea</taxon>
        <taxon>Mytilidae</taxon>
        <taxon>Mytilinae</taxon>
        <taxon>Mytilus</taxon>
    </lineage>
</organism>
<name>A0A6J8E521_MYTCO</name>
<dbReference type="AlphaFoldDB" id="A0A6J8E521"/>